<keyword evidence="2" id="KW-1185">Reference proteome</keyword>
<dbReference type="RefSeq" id="WP_282905682.1">
    <property type="nucleotide sequence ID" value="NZ_CP124855.1"/>
</dbReference>
<reference evidence="1 2" key="1">
    <citation type="submission" date="2023-05" db="EMBL/GenBank/DDBJ databases">
        <title>Genomic insight into Chryseobacterium sp. wdc7 isolated forest soil (Gotjawal).</title>
        <authorList>
            <person name="Park S.-J."/>
        </authorList>
    </citation>
    <scope>NUCLEOTIDE SEQUENCE [LARGE SCALE GENOMIC DNA]</scope>
    <source>
        <strain evidence="2">wdc7</strain>
    </source>
</reference>
<gene>
    <name evidence="1" type="ORF">QGN23_03685</name>
</gene>
<evidence type="ECO:0000313" key="2">
    <source>
        <dbReference type="Proteomes" id="UP001241656"/>
    </source>
</evidence>
<name>A0ABY8RH70_9FLAO</name>
<organism evidence="1 2">
    <name type="scientific">Chryseobacterium gotjawalense</name>
    <dbReference type="NCBI Taxonomy" id="3042315"/>
    <lineage>
        <taxon>Bacteria</taxon>
        <taxon>Pseudomonadati</taxon>
        <taxon>Bacteroidota</taxon>
        <taxon>Flavobacteriia</taxon>
        <taxon>Flavobacteriales</taxon>
        <taxon>Weeksellaceae</taxon>
        <taxon>Chryseobacterium group</taxon>
        <taxon>Chryseobacterium</taxon>
    </lineage>
</organism>
<dbReference type="PROSITE" id="PS51257">
    <property type="entry name" value="PROKAR_LIPOPROTEIN"/>
    <property type="match status" value="1"/>
</dbReference>
<dbReference type="Proteomes" id="UP001241656">
    <property type="component" value="Chromosome"/>
</dbReference>
<proteinExistence type="predicted"/>
<dbReference type="EMBL" id="CP124855">
    <property type="protein sequence ID" value="WHF52387.1"/>
    <property type="molecule type" value="Genomic_DNA"/>
</dbReference>
<evidence type="ECO:0000313" key="1">
    <source>
        <dbReference type="EMBL" id="WHF52387.1"/>
    </source>
</evidence>
<protein>
    <submittedName>
        <fullName evidence="1">Uncharacterized protein</fullName>
    </submittedName>
</protein>
<accession>A0ABY8RH70</accession>
<sequence length="339" mass="40324">MKIVIQILFCLFIFISCGYDKSQTQILEKIEKSNNSIFEKKFNEKVISSFSKKQIIELSSNKNPEIALYFFQILVNKYPDDAYSVFLRNIDNKKISTIATSYDTLEEMTVSQAMLFYAILKQSIFTEEQLNEILDKIILDINNKRHLYGYLAMYLDKNKNNPDPKYYSILRKEILDTTSKPYFHNHAIINYFSNYNKPEDVIIIKDFIKKSVYDEPTYFNSGIEFIANSPKEQYFDILTDYFDKKIKDQKFRADDIFFELELYTKALTRYKSNESKELITEIVNKSNYYSQGNFLAPREQVYLLLENEDKKNYFSVLKQKLSQEVSKTKLDSIRKWNER</sequence>